<keyword evidence="5" id="KW-1185">Reference proteome</keyword>
<gene>
    <name evidence="4" type="ORF">ACFPFU_03690</name>
</gene>
<accession>A0ABV9SWK5</accession>
<organism evidence="4 5">
    <name type="scientific">Negadavirga shengliensis</name>
    <dbReference type="NCBI Taxonomy" id="1389218"/>
    <lineage>
        <taxon>Bacteria</taxon>
        <taxon>Pseudomonadati</taxon>
        <taxon>Bacteroidota</taxon>
        <taxon>Cytophagia</taxon>
        <taxon>Cytophagales</taxon>
        <taxon>Cyclobacteriaceae</taxon>
        <taxon>Negadavirga</taxon>
    </lineage>
</organism>
<dbReference type="Proteomes" id="UP001595818">
    <property type="component" value="Unassembled WGS sequence"/>
</dbReference>
<dbReference type="InterPro" id="IPR009057">
    <property type="entry name" value="Homeodomain-like_sf"/>
</dbReference>
<dbReference type="SMART" id="SM00342">
    <property type="entry name" value="HTH_ARAC"/>
    <property type="match status" value="1"/>
</dbReference>
<keyword evidence="2" id="KW-0804">Transcription</keyword>
<dbReference type="Pfam" id="PF01965">
    <property type="entry name" value="DJ-1_PfpI"/>
    <property type="match status" value="1"/>
</dbReference>
<dbReference type="InterPro" id="IPR018060">
    <property type="entry name" value="HTH_AraC"/>
</dbReference>
<evidence type="ECO:0000313" key="5">
    <source>
        <dbReference type="Proteomes" id="UP001595818"/>
    </source>
</evidence>
<evidence type="ECO:0000256" key="2">
    <source>
        <dbReference type="ARBA" id="ARBA00023163"/>
    </source>
</evidence>
<dbReference type="InterPro" id="IPR052158">
    <property type="entry name" value="INH-QAR"/>
</dbReference>
<dbReference type="InterPro" id="IPR029062">
    <property type="entry name" value="Class_I_gatase-like"/>
</dbReference>
<dbReference type="CDD" id="cd03137">
    <property type="entry name" value="GATase1_AraC_1"/>
    <property type="match status" value="1"/>
</dbReference>
<reference evidence="5" key="1">
    <citation type="journal article" date="2019" name="Int. J. Syst. Evol. Microbiol.">
        <title>The Global Catalogue of Microorganisms (GCM) 10K type strain sequencing project: providing services to taxonomists for standard genome sequencing and annotation.</title>
        <authorList>
            <consortium name="The Broad Institute Genomics Platform"/>
            <consortium name="The Broad Institute Genome Sequencing Center for Infectious Disease"/>
            <person name="Wu L."/>
            <person name="Ma J."/>
        </authorList>
    </citation>
    <scope>NUCLEOTIDE SEQUENCE [LARGE SCALE GENOMIC DNA]</scope>
    <source>
        <strain evidence="5">CGMCC 4.7466</strain>
    </source>
</reference>
<name>A0ABV9SWK5_9BACT</name>
<dbReference type="PANTHER" id="PTHR43130:SF3">
    <property type="entry name" value="HTH-TYPE TRANSCRIPTIONAL REGULATOR RV1931C"/>
    <property type="match status" value="1"/>
</dbReference>
<dbReference type="Pfam" id="PF12833">
    <property type="entry name" value="HTH_18"/>
    <property type="match status" value="1"/>
</dbReference>
<evidence type="ECO:0000259" key="3">
    <source>
        <dbReference type="PROSITE" id="PS01124"/>
    </source>
</evidence>
<dbReference type="InterPro" id="IPR002818">
    <property type="entry name" value="DJ-1/PfpI"/>
</dbReference>
<feature type="domain" description="HTH araC/xylS-type" evidence="3">
    <location>
        <begin position="224"/>
        <end position="322"/>
    </location>
</feature>
<keyword evidence="1" id="KW-0805">Transcription regulation</keyword>
<comment type="caution">
    <text evidence="4">The sequence shown here is derived from an EMBL/GenBank/DDBJ whole genome shotgun (WGS) entry which is preliminary data.</text>
</comment>
<sequence length="323" mass="36076">MNKQIKVVFAVLPKVHLIDLAGPVQVFYEANQFGSQFKIAYCTLEGQDTVSSQQGLGLAGIPTHHQTELAKGDYLFVPGIEFSAIKNGQLKSGYEAFFDWLQAHYEAGVNICTVCSGTLVLAAAGMLKNKTCTTHWKCIDYLKENGSLIKIINDQLYVKDGNLYTSAGMTSGIDMALSIVEENCGPVITSKVAREMVVFLRRTGKQSQKSIYLDFRTHIHPAVHSVQDHIIQHPTAKNPIEELADLVNMSDRNLTRLFRKHTGISINEFKTKCRLAYAENLLKDPGHTIDFIAAQCGFKDARQLRRIWKEFYGISPSEFKSAL</sequence>
<evidence type="ECO:0000256" key="1">
    <source>
        <dbReference type="ARBA" id="ARBA00023015"/>
    </source>
</evidence>
<dbReference type="RefSeq" id="WP_377061632.1">
    <property type="nucleotide sequence ID" value="NZ_JBHSJJ010000002.1"/>
</dbReference>
<dbReference type="Gene3D" id="1.10.10.60">
    <property type="entry name" value="Homeodomain-like"/>
    <property type="match status" value="1"/>
</dbReference>
<dbReference type="Gene3D" id="3.40.50.880">
    <property type="match status" value="1"/>
</dbReference>
<dbReference type="EMBL" id="JBHSJJ010000002">
    <property type="protein sequence ID" value="MFC4870775.1"/>
    <property type="molecule type" value="Genomic_DNA"/>
</dbReference>
<protein>
    <submittedName>
        <fullName evidence="4">GlxA family transcriptional regulator</fullName>
    </submittedName>
</protein>
<evidence type="ECO:0000313" key="4">
    <source>
        <dbReference type="EMBL" id="MFC4870775.1"/>
    </source>
</evidence>
<proteinExistence type="predicted"/>
<dbReference type="PANTHER" id="PTHR43130">
    <property type="entry name" value="ARAC-FAMILY TRANSCRIPTIONAL REGULATOR"/>
    <property type="match status" value="1"/>
</dbReference>
<dbReference type="SUPFAM" id="SSF52317">
    <property type="entry name" value="Class I glutamine amidotransferase-like"/>
    <property type="match status" value="1"/>
</dbReference>
<dbReference type="SUPFAM" id="SSF46689">
    <property type="entry name" value="Homeodomain-like"/>
    <property type="match status" value="2"/>
</dbReference>
<dbReference type="PROSITE" id="PS01124">
    <property type="entry name" value="HTH_ARAC_FAMILY_2"/>
    <property type="match status" value="1"/>
</dbReference>